<accession>A0A076EX01</accession>
<evidence type="ECO:0000313" key="1">
    <source>
        <dbReference type="EMBL" id="AII07844.1"/>
    </source>
</evidence>
<proteinExistence type="predicted"/>
<dbReference type="AlphaFoldDB" id="A0A076EX01"/>
<dbReference type="RefSeq" id="WP_037242810.1">
    <property type="nucleotide sequence ID" value="NZ_CP008947.1"/>
</dbReference>
<name>A0A076EX01_RHOOP</name>
<protein>
    <recommendedName>
        <fullName evidence="3">MSMEG_0570 family nitrogen starvation response protein</fullName>
    </recommendedName>
</protein>
<sequence>MPEMTFTVRWPDGNTQSCYSPSLVMHDHLVAGEDYTVADFLTRTTTALTEASERVRAKFGMYCTSASEQMQELERAGRTLDPQSLVRVLEMNPASLPGES</sequence>
<reference evidence="1 2" key="1">
    <citation type="submission" date="2014-07" db="EMBL/GenBank/DDBJ databases">
        <title>Genome Sequence of Rhodococcus opacus Strain R7, a Biodegrader of Mono- and Polycyclic Aromatic Hydrocarbons.</title>
        <authorList>
            <person name="Di Gennaro P."/>
            <person name="Zampolli J."/>
            <person name="Presti I."/>
            <person name="Cappelletti M."/>
            <person name="D'Ursi P."/>
            <person name="Orro A."/>
            <person name="Mezzelani A."/>
            <person name="Milanesi L."/>
        </authorList>
    </citation>
    <scope>NUCLEOTIDE SEQUENCE [LARGE SCALE GENOMIC DNA]</scope>
    <source>
        <strain evidence="1 2">R7</strain>
    </source>
</reference>
<dbReference type="Proteomes" id="UP000028488">
    <property type="component" value="Chromosome"/>
</dbReference>
<evidence type="ECO:0008006" key="3">
    <source>
        <dbReference type="Google" id="ProtNLM"/>
    </source>
</evidence>
<gene>
    <name evidence="1" type="ORF">EP51_25680</name>
</gene>
<dbReference type="eggNOG" id="COG2072">
    <property type="taxonomic scope" value="Bacteria"/>
</dbReference>
<evidence type="ECO:0000313" key="2">
    <source>
        <dbReference type="Proteomes" id="UP000028488"/>
    </source>
</evidence>
<dbReference type="NCBIfam" id="TIGR04042">
    <property type="entry name" value="MSMEG_0570_fam"/>
    <property type="match status" value="1"/>
</dbReference>
<dbReference type="EMBL" id="CP008947">
    <property type="protein sequence ID" value="AII07844.1"/>
    <property type="molecule type" value="Genomic_DNA"/>
</dbReference>
<organism evidence="1 2">
    <name type="scientific">Rhodococcus opacus</name>
    <name type="common">Nocardia opaca</name>
    <dbReference type="NCBI Taxonomy" id="37919"/>
    <lineage>
        <taxon>Bacteria</taxon>
        <taxon>Bacillati</taxon>
        <taxon>Actinomycetota</taxon>
        <taxon>Actinomycetes</taxon>
        <taxon>Mycobacteriales</taxon>
        <taxon>Nocardiaceae</taxon>
        <taxon>Rhodococcus</taxon>
    </lineage>
</organism>
<dbReference type="InterPro" id="IPR023846">
    <property type="entry name" value="CHP04042_MSMEG0570"/>
</dbReference>